<sequence>MEQAASARSRWPRVSCLMVTADRPHLVRRAIRSYLQQTYPHRELIVLDNGQQPLDEKLLADIPADELVYVRQEPKPGRVIGTLRNQALALARGEYIAPQWDDDDWSHPERLMRQMQVLLEGGYDACALAGTLMHVNHPVYFFHPFLGLLRRGVPPTLVHRRDAQMRYPDLRRTSDTHYLEAWRAQRRYVMLPASESYLYLRYFHGENLWEQEHFLRRMRNTPKDFLAYLWYRYVRGNEFMHPRFQLDVQGRAAFMAYLQDSVQTGVFAPEVLQVRL</sequence>
<comment type="caution">
    <text evidence="2">The sequence shown here is derived from an EMBL/GenBank/DDBJ whole genome shotgun (WGS) entry which is preliminary data.</text>
</comment>
<dbReference type="PANTHER" id="PTHR43685">
    <property type="entry name" value="GLYCOSYLTRANSFERASE"/>
    <property type="match status" value="1"/>
</dbReference>
<dbReference type="EMBL" id="DSGB01000006">
    <property type="protein sequence ID" value="HER96838.1"/>
    <property type="molecule type" value="Genomic_DNA"/>
</dbReference>
<dbReference type="Pfam" id="PF00535">
    <property type="entry name" value="Glycos_transf_2"/>
    <property type="match status" value="1"/>
</dbReference>
<gene>
    <name evidence="2" type="ORF">ENO59_10050</name>
</gene>
<dbReference type="InterPro" id="IPR029044">
    <property type="entry name" value="Nucleotide-diphossugar_trans"/>
</dbReference>
<reference evidence="2" key="1">
    <citation type="journal article" date="2020" name="mSystems">
        <title>Genome- and Community-Level Interaction Insights into Carbon Utilization and Element Cycling Functions of Hydrothermarchaeota in Hydrothermal Sediment.</title>
        <authorList>
            <person name="Zhou Z."/>
            <person name="Liu Y."/>
            <person name="Xu W."/>
            <person name="Pan J."/>
            <person name="Luo Z.H."/>
            <person name="Li M."/>
        </authorList>
    </citation>
    <scope>NUCLEOTIDE SEQUENCE [LARGE SCALE GENOMIC DNA]</scope>
    <source>
        <strain evidence="2">SpSt-143</strain>
    </source>
</reference>
<evidence type="ECO:0000313" key="2">
    <source>
        <dbReference type="EMBL" id="HER96838.1"/>
    </source>
</evidence>
<dbReference type="PANTHER" id="PTHR43685:SF2">
    <property type="entry name" value="GLYCOSYLTRANSFERASE 2-LIKE DOMAIN-CONTAINING PROTEIN"/>
    <property type="match status" value="1"/>
</dbReference>
<accession>A0A7V2B1Z7</accession>
<dbReference type="Gene3D" id="3.90.550.10">
    <property type="entry name" value="Spore Coat Polysaccharide Biosynthesis Protein SpsA, Chain A"/>
    <property type="match status" value="1"/>
</dbReference>
<dbReference type="InterPro" id="IPR001173">
    <property type="entry name" value="Glyco_trans_2-like"/>
</dbReference>
<proteinExistence type="predicted"/>
<keyword evidence="2" id="KW-0808">Transferase</keyword>
<name>A0A7V2B1Z7_RHOMR</name>
<feature type="domain" description="Glycosyltransferase 2-like" evidence="1">
    <location>
        <begin position="15"/>
        <end position="126"/>
    </location>
</feature>
<dbReference type="CDD" id="cd00761">
    <property type="entry name" value="Glyco_tranf_GTA_type"/>
    <property type="match status" value="1"/>
</dbReference>
<dbReference type="SUPFAM" id="SSF53448">
    <property type="entry name" value="Nucleotide-diphospho-sugar transferases"/>
    <property type="match status" value="1"/>
</dbReference>
<dbReference type="InterPro" id="IPR050834">
    <property type="entry name" value="Glycosyltransf_2"/>
</dbReference>
<protein>
    <submittedName>
        <fullName evidence="2">Glycosyltransferase family 2 protein</fullName>
    </submittedName>
</protein>
<dbReference type="AlphaFoldDB" id="A0A7V2B1Z7"/>
<organism evidence="2">
    <name type="scientific">Rhodothermus marinus</name>
    <name type="common">Rhodothermus obamensis</name>
    <dbReference type="NCBI Taxonomy" id="29549"/>
    <lineage>
        <taxon>Bacteria</taxon>
        <taxon>Pseudomonadati</taxon>
        <taxon>Rhodothermota</taxon>
        <taxon>Rhodothermia</taxon>
        <taxon>Rhodothermales</taxon>
        <taxon>Rhodothermaceae</taxon>
        <taxon>Rhodothermus</taxon>
    </lineage>
</organism>
<evidence type="ECO:0000259" key="1">
    <source>
        <dbReference type="Pfam" id="PF00535"/>
    </source>
</evidence>
<dbReference type="GO" id="GO:0016740">
    <property type="term" value="F:transferase activity"/>
    <property type="evidence" value="ECO:0007669"/>
    <property type="project" value="UniProtKB-KW"/>
</dbReference>